<name>A0ABD0X708_UMBPY</name>
<keyword evidence="11" id="KW-1185">Reference proteome</keyword>
<dbReference type="GO" id="GO:0016020">
    <property type="term" value="C:membrane"/>
    <property type="evidence" value="ECO:0007669"/>
    <property type="project" value="UniProtKB-SubCell"/>
</dbReference>
<keyword evidence="4" id="KW-0963">Cytoplasm</keyword>
<keyword evidence="3" id="KW-1003">Cell membrane</keyword>
<evidence type="ECO:0000256" key="4">
    <source>
        <dbReference type="ARBA" id="ARBA00022490"/>
    </source>
</evidence>
<keyword evidence="8" id="KW-0472">Membrane</keyword>
<dbReference type="AlphaFoldDB" id="A0ABD0X708"/>
<evidence type="ECO:0000256" key="6">
    <source>
        <dbReference type="ARBA" id="ARBA00022737"/>
    </source>
</evidence>
<organism evidence="10 11">
    <name type="scientific">Umbra pygmaea</name>
    <name type="common">Eastern mudminnow</name>
    <dbReference type="NCBI Taxonomy" id="75934"/>
    <lineage>
        <taxon>Eukaryota</taxon>
        <taxon>Metazoa</taxon>
        <taxon>Chordata</taxon>
        <taxon>Craniata</taxon>
        <taxon>Vertebrata</taxon>
        <taxon>Euteleostomi</taxon>
        <taxon>Actinopterygii</taxon>
        <taxon>Neopterygii</taxon>
        <taxon>Teleostei</taxon>
        <taxon>Protacanthopterygii</taxon>
        <taxon>Esociformes</taxon>
        <taxon>Umbridae</taxon>
        <taxon>Umbra</taxon>
    </lineage>
</organism>
<keyword evidence="5" id="KW-0597">Phosphoprotein</keyword>
<protein>
    <submittedName>
        <fullName evidence="10">Uncharacterized protein</fullName>
    </submittedName>
</protein>
<dbReference type="PANTHER" id="PTHR45954:SF2">
    <property type="entry name" value="G-PROTEIN-SIGNALING MODULATOR 1"/>
    <property type="match status" value="1"/>
</dbReference>
<evidence type="ECO:0000256" key="9">
    <source>
        <dbReference type="SAM" id="MobiDB-lite"/>
    </source>
</evidence>
<dbReference type="InterPro" id="IPR052386">
    <property type="entry name" value="GPSM"/>
</dbReference>
<feature type="region of interest" description="Disordered" evidence="9">
    <location>
        <begin position="133"/>
        <end position="154"/>
    </location>
</feature>
<gene>
    <name evidence="10" type="ORF">UPYG_G00178750</name>
</gene>
<reference evidence="10 11" key="1">
    <citation type="submission" date="2024-06" db="EMBL/GenBank/DDBJ databases">
        <authorList>
            <person name="Pan Q."/>
            <person name="Wen M."/>
            <person name="Jouanno E."/>
            <person name="Zahm M."/>
            <person name="Klopp C."/>
            <person name="Cabau C."/>
            <person name="Louis A."/>
            <person name="Berthelot C."/>
            <person name="Parey E."/>
            <person name="Roest Crollius H."/>
            <person name="Montfort J."/>
            <person name="Robinson-Rechavi M."/>
            <person name="Bouchez O."/>
            <person name="Lampietro C."/>
            <person name="Lopez Roques C."/>
            <person name="Donnadieu C."/>
            <person name="Postlethwait J."/>
            <person name="Bobe J."/>
            <person name="Verreycken H."/>
            <person name="Guiguen Y."/>
        </authorList>
    </citation>
    <scope>NUCLEOTIDE SEQUENCE [LARGE SCALE GENOMIC DNA]</scope>
    <source>
        <strain evidence="10">Up_M1</strain>
        <tissue evidence="10">Testis</tissue>
    </source>
</reference>
<dbReference type="EMBL" id="JAGEUA010000005">
    <property type="protein sequence ID" value="KAL0978976.1"/>
    <property type="molecule type" value="Genomic_DNA"/>
</dbReference>
<dbReference type="PANTHER" id="PTHR45954">
    <property type="entry name" value="LD33695P"/>
    <property type="match status" value="1"/>
</dbReference>
<feature type="compositionally biased region" description="Polar residues" evidence="9">
    <location>
        <begin position="142"/>
        <end position="154"/>
    </location>
</feature>
<sequence length="154" mass="17043">MNDQRSPLPQKVNIGATCNPDSTLSLAQTEEFFDLIATSQSHRLNDQRASVSNFPGLMIAHNNLGQQCTACSPQDPTEDFFNMLIKYQSSRIEDQRCSLPDPGCRALSGAEEDFFGLIQRVQAKRMDEQRALLQADGPEVTDINQVSKPPSGSR</sequence>
<dbReference type="PROSITE" id="PS50877">
    <property type="entry name" value="GOLOCO"/>
    <property type="match status" value="3"/>
</dbReference>
<dbReference type="InterPro" id="IPR011990">
    <property type="entry name" value="TPR-like_helical_dom_sf"/>
</dbReference>
<evidence type="ECO:0000256" key="2">
    <source>
        <dbReference type="ARBA" id="ARBA00004496"/>
    </source>
</evidence>
<accession>A0ABD0X708</accession>
<comment type="caution">
    <text evidence="10">The sequence shown here is derived from an EMBL/GenBank/DDBJ whole genome shotgun (WGS) entry which is preliminary data.</text>
</comment>
<keyword evidence="7" id="KW-0802">TPR repeat</keyword>
<evidence type="ECO:0000256" key="7">
    <source>
        <dbReference type="ARBA" id="ARBA00022803"/>
    </source>
</evidence>
<dbReference type="Pfam" id="PF02188">
    <property type="entry name" value="GoLoco"/>
    <property type="match status" value="3"/>
</dbReference>
<dbReference type="GO" id="GO:0005737">
    <property type="term" value="C:cytoplasm"/>
    <property type="evidence" value="ECO:0007669"/>
    <property type="project" value="UniProtKB-SubCell"/>
</dbReference>
<dbReference type="Gene3D" id="1.25.40.10">
    <property type="entry name" value="Tetratricopeptide repeat domain"/>
    <property type="match status" value="2"/>
</dbReference>
<evidence type="ECO:0000256" key="3">
    <source>
        <dbReference type="ARBA" id="ARBA00022475"/>
    </source>
</evidence>
<evidence type="ECO:0000313" key="11">
    <source>
        <dbReference type="Proteomes" id="UP001557470"/>
    </source>
</evidence>
<dbReference type="Proteomes" id="UP001557470">
    <property type="component" value="Unassembled WGS sequence"/>
</dbReference>
<keyword evidence="6" id="KW-0677">Repeat</keyword>
<dbReference type="InterPro" id="IPR003109">
    <property type="entry name" value="GoLoco_motif"/>
</dbReference>
<evidence type="ECO:0000313" key="10">
    <source>
        <dbReference type="EMBL" id="KAL0978976.1"/>
    </source>
</evidence>
<evidence type="ECO:0000256" key="8">
    <source>
        <dbReference type="ARBA" id="ARBA00023136"/>
    </source>
</evidence>
<dbReference type="SMART" id="SM00390">
    <property type="entry name" value="GoLoco"/>
    <property type="match status" value="3"/>
</dbReference>
<proteinExistence type="predicted"/>
<evidence type="ECO:0000256" key="5">
    <source>
        <dbReference type="ARBA" id="ARBA00022553"/>
    </source>
</evidence>
<evidence type="ECO:0000256" key="1">
    <source>
        <dbReference type="ARBA" id="ARBA00004370"/>
    </source>
</evidence>
<comment type="subcellular location">
    <subcellularLocation>
        <location evidence="2">Cytoplasm</location>
    </subcellularLocation>
    <subcellularLocation>
        <location evidence="1">Membrane</location>
    </subcellularLocation>
</comment>